<dbReference type="Pfam" id="PF13619">
    <property type="entry name" value="KTSC"/>
    <property type="match status" value="1"/>
</dbReference>
<dbReference type="InterPro" id="IPR025309">
    <property type="entry name" value="KTSC_dom"/>
</dbReference>
<feature type="domain" description="KTSC" evidence="1">
    <location>
        <begin position="13"/>
        <end position="66"/>
    </location>
</feature>
<proteinExistence type="predicted"/>
<dbReference type="EMBL" id="JAYXHS010000005">
    <property type="protein sequence ID" value="MEC5388322.1"/>
    <property type="molecule type" value="Genomic_DNA"/>
</dbReference>
<accession>A0ABU6K8W4</accession>
<organism evidence="2 3">
    <name type="scientific">Uliginosibacterium silvisoli</name>
    <dbReference type="NCBI Taxonomy" id="3114758"/>
    <lineage>
        <taxon>Bacteria</taxon>
        <taxon>Pseudomonadati</taxon>
        <taxon>Pseudomonadota</taxon>
        <taxon>Betaproteobacteria</taxon>
        <taxon>Rhodocyclales</taxon>
        <taxon>Zoogloeaceae</taxon>
        <taxon>Uliginosibacterium</taxon>
    </lineage>
</organism>
<evidence type="ECO:0000313" key="2">
    <source>
        <dbReference type="EMBL" id="MEC5388322.1"/>
    </source>
</evidence>
<evidence type="ECO:0000259" key="1">
    <source>
        <dbReference type="Pfam" id="PF13619"/>
    </source>
</evidence>
<reference evidence="2 3" key="1">
    <citation type="submission" date="2024-01" db="EMBL/GenBank/DDBJ databases">
        <title>Uliginosibacterium soil sp. nov.</title>
        <authorList>
            <person name="Lv Y."/>
        </authorList>
    </citation>
    <scope>NUCLEOTIDE SEQUENCE [LARGE SCALE GENOMIC DNA]</scope>
    <source>
        <strain evidence="2 3">H3</strain>
    </source>
</reference>
<keyword evidence="3" id="KW-1185">Reference proteome</keyword>
<sequence>MAIERKPIRRGGIKSAGYDRNARILEIEFDGGSVMQYSGVGDEIARRFLSSSSPMSYYKDVIDEEFTQKRVN</sequence>
<name>A0ABU6K8W4_9RHOO</name>
<protein>
    <submittedName>
        <fullName evidence="2">KTSC domain-containing protein</fullName>
    </submittedName>
</protein>
<gene>
    <name evidence="2" type="ORF">VVD49_21495</name>
</gene>
<dbReference type="RefSeq" id="WP_327601294.1">
    <property type="nucleotide sequence ID" value="NZ_JAYXHS010000005.1"/>
</dbReference>
<evidence type="ECO:0000313" key="3">
    <source>
        <dbReference type="Proteomes" id="UP001331561"/>
    </source>
</evidence>
<dbReference type="Proteomes" id="UP001331561">
    <property type="component" value="Unassembled WGS sequence"/>
</dbReference>
<comment type="caution">
    <text evidence="2">The sequence shown here is derived from an EMBL/GenBank/DDBJ whole genome shotgun (WGS) entry which is preliminary data.</text>
</comment>